<feature type="domain" description="Peptidase M16 N-terminal" evidence="7">
    <location>
        <begin position="45"/>
        <end position="149"/>
    </location>
</feature>
<evidence type="ECO:0000256" key="1">
    <source>
        <dbReference type="ARBA" id="ARBA00007261"/>
    </source>
</evidence>
<feature type="domain" description="Peptidase M16 C-terminal" evidence="8">
    <location>
        <begin position="666"/>
        <end position="838"/>
    </location>
</feature>
<gene>
    <name evidence="9" type="ORF">OA57_05505</name>
</gene>
<keyword evidence="3" id="KW-0378">Hydrolase</keyword>
<evidence type="ECO:0000256" key="3">
    <source>
        <dbReference type="ARBA" id="ARBA00022801"/>
    </source>
</evidence>
<dbReference type="Pfam" id="PF00675">
    <property type="entry name" value="Peptidase_M16"/>
    <property type="match status" value="1"/>
</dbReference>
<proteinExistence type="inferred from homology"/>
<evidence type="ECO:0000313" key="9">
    <source>
        <dbReference type="EMBL" id="KGQ70596.1"/>
    </source>
</evidence>
<keyword evidence="5" id="KW-0482">Metalloprotease</keyword>
<dbReference type="InterPro" id="IPR011765">
    <property type="entry name" value="Pept_M16_N"/>
</dbReference>
<dbReference type="OrthoDB" id="9811314at2"/>
<feature type="signal peptide" evidence="6">
    <location>
        <begin position="1"/>
        <end position="16"/>
    </location>
</feature>
<keyword evidence="2" id="KW-0645">Protease</keyword>
<dbReference type="GO" id="GO:0008237">
    <property type="term" value="F:metallopeptidase activity"/>
    <property type="evidence" value="ECO:0007669"/>
    <property type="project" value="UniProtKB-KW"/>
</dbReference>
<keyword evidence="6" id="KW-0732">Signal</keyword>
<comment type="caution">
    <text evidence="9">The sequence shown here is derived from an EMBL/GenBank/DDBJ whole genome shotgun (WGS) entry which is preliminary data.</text>
</comment>
<name>A0A0A3AMN5_9PAST</name>
<sequence length="906" mass="103906">MRFVILLLLVSPFSLAEVSKPISGRLDNGLRYTLLPLHAEHGRIEVRVKVYAGAVDEHDEQAGVAHMLEHLLFRRTTALPNVMTFLHDNHWIRGRHYNAVTTNDSTTYLFTPPEGNLAQSLQVLSQMLFHADLTQSDLDDERKIITEEWRSGQGVGARMARLRSNVVRTDSRYTRHPVIGTQDSIATMPATQLQRFYRTWYVPNNMQLLIVGDIQPPDAEKLIRQYFAAAEFQRLPQRDYLEPKLSNVLRIVQLQDAQSAVSQIAYIMRFDESRLREQTEQGRYLRLLDKLALATVTQRLRNQQPSLPEGINSMVWRKSEIGQKTAALALFAGVGTESHRLGLQQIFTEIERLKRYPITQSELDVQKEKYQAQIDHAKQHKNDRDFAGWMRVMVETVLMDKAYLTQPELAALSEPLLQGIRVEEVNRHIQHWFIAGDRIVQYQAPRLTAVESMSEAFVNTLQQQVADSDIQPPQQEKVIEPMSFLPLSQSGAIVAQQYFPQQSVMHWTLSNGDKVVWLKTSLAEGKTLFRSRSSAGIKVQALGYWQSQLATQLTMQNAPLDWDIEQLTRWKALNKVNLSASQTETALDFSGQVNNDKLDALLRLFYAYQQEIPIKAGLDEAKELLAQSLDIQNGESDDVRRLAALTTLRFGVEKTDILPTKALLESLSADDLTQLWQKMMSAPTTYFFVNNLDSERMKRLVTHYLAAIVRDKPFQSAQLLPLEGKQHADYAMNIEPKDEVKIWYFTPQPWRGKDAVLVSLLQNIATEKLKLSLRDQHLGIYSLRFVSKLNPETHRIESELSFTANPEMTEKLISLADQVLRDLPDLISEENITFAKAQFIKAEKERLNRAETWLNRLVLSETQFGNPQYLTDMQNLAEEIERSHINAMAAKMYNRQNRKIFITTQK</sequence>
<evidence type="ECO:0000313" key="10">
    <source>
        <dbReference type="Proteomes" id="UP000030380"/>
    </source>
</evidence>
<organism evidence="9 10">
    <name type="scientific">Chelonobacter oris</name>
    <dbReference type="NCBI Taxonomy" id="505317"/>
    <lineage>
        <taxon>Bacteria</taxon>
        <taxon>Pseudomonadati</taxon>
        <taxon>Pseudomonadota</taxon>
        <taxon>Gammaproteobacteria</taxon>
        <taxon>Pasteurellales</taxon>
        <taxon>Pasteurellaceae</taxon>
        <taxon>Chelonobacter</taxon>
    </lineage>
</organism>
<dbReference type="InterPro" id="IPR050626">
    <property type="entry name" value="Peptidase_M16"/>
</dbReference>
<evidence type="ECO:0000256" key="5">
    <source>
        <dbReference type="ARBA" id="ARBA00023049"/>
    </source>
</evidence>
<protein>
    <submittedName>
        <fullName evidence="9">Peptidase M16</fullName>
    </submittedName>
</protein>
<feature type="domain" description="Peptidase M16 C-terminal" evidence="8">
    <location>
        <begin position="190"/>
        <end position="369"/>
    </location>
</feature>
<dbReference type="SUPFAM" id="SSF63411">
    <property type="entry name" value="LuxS/MPP-like metallohydrolase"/>
    <property type="match status" value="3"/>
</dbReference>
<evidence type="ECO:0000256" key="2">
    <source>
        <dbReference type="ARBA" id="ARBA00022670"/>
    </source>
</evidence>
<dbReference type="STRING" id="505317.OA57_05505"/>
<comment type="similarity">
    <text evidence="1">Belongs to the peptidase M16 family.</text>
</comment>
<dbReference type="PANTHER" id="PTHR43690:SF17">
    <property type="entry name" value="PROTEIN YHJJ"/>
    <property type="match status" value="1"/>
</dbReference>
<evidence type="ECO:0000259" key="7">
    <source>
        <dbReference type="Pfam" id="PF00675"/>
    </source>
</evidence>
<dbReference type="AlphaFoldDB" id="A0A0A3AMN5"/>
<dbReference type="GO" id="GO:0046872">
    <property type="term" value="F:metal ion binding"/>
    <property type="evidence" value="ECO:0007669"/>
    <property type="project" value="InterPro"/>
</dbReference>
<evidence type="ECO:0000259" key="8">
    <source>
        <dbReference type="Pfam" id="PF05193"/>
    </source>
</evidence>
<reference evidence="9 10" key="1">
    <citation type="submission" date="2014-11" db="EMBL/GenBank/DDBJ databases">
        <title>Draft genome sequence of Chelonobacter oris 1662T, associated with respiratory disease in Hermann's Tortoises.</title>
        <authorList>
            <person name="Kudirkiene E."/>
            <person name="Hansen M.J."/>
            <person name="Bojesen A.M."/>
        </authorList>
    </citation>
    <scope>NUCLEOTIDE SEQUENCE [LARGE SCALE GENOMIC DNA]</scope>
    <source>
        <strain evidence="9 10">1662</strain>
    </source>
</reference>
<dbReference type="Pfam" id="PF05193">
    <property type="entry name" value="Peptidase_M16_C"/>
    <property type="match status" value="2"/>
</dbReference>
<dbReference type="GO" id="GO:0006508">
    <property type="term" value="P:proteolysis"/>
    <property type="evidence" value="ECO:0007669"/>
    <property type="project" value="UniProtKB-KW"/>
</dbReference>
<dbReference type="RefSeq" id="WP_034614628.1">
    <property type="nucleotide sequence ID" value="NZ_JSUM01000007.1"/>
</dbReference>
<keyword evidence="4" id="KW-0862">Zinc</keyword>
<feature type="chain" id="PRO_5002008748" evidence="6">
    <location>
        <begin position="17"/>
        <end position="906"/>
    </location>
</feature>
<dbReference type="InterPro" id="IPR007863">
    <property type="entry name" value="Peptidase_M16_C"/>
</dbReference>
<dbReference type="Gene3D" id="3.30.830.10">
    <property type="entry name" value="Metalloenzyme, LuxS/M16 peptidase-like"/>
    <property type="match status" value="4"/>
</dbReference>
<dbReference type="PANTHER" id="PTHR43690">
    <property type="entry name" value="NARDILYSIN"/>
    <property type="match status" value="1"/>
</dbReference>
<dbReference type="InterPro" id="IPR011249">
    <property type="entry name" value="Metalloenz_LuxS/M16"/>
</dbReference>
<dbReference type="Proteomes" id="UP000030380">
    <property type="component" value="Unassembled WGS sequence"/>
</dbReference>
<keyword evidence="10" id="KW-1185">Reference proteome</keyword>
<evidence type="ECO:0000256" key="4">
    <source>
        <dbReference type="ARBA" id="ARBA00022833"/>
    </source>
</evidence>
<dbReference type="EMBL" id="JSUM01000007">
    <property type="protein sequence ID" value="KGQ70596.1"/>
    <property type="molecule type" value="Genomic_DNA"/>
</dbReference>
<evidence type="ECO:0000256" key="6">
    <source>
        <dbReference type="SAM" id="SignalP"/>
    </source>
</evidence>
<accession>A0A0A3AMN5</accession>